<dbReference type="EMBL" id="MCOG01000069">
    <property type="protein sequence ID" value="ORY57605.1"/>
    <property type="molecule type" value="Genomic_DNA"/>
</dbReference>
<sequence>MNVYYITEYKYLDVTCPEIKFDKNSYIEEIKNLSPIVSRGCMSTLEDVSSRLEESNSEIKNLYPIVHGLVSLSNVLSLEKSREMMTISFNILTRAALTGNVDAMYGLTTTSFTPTKEEMAKILIIKGIDHLDLDFEQVKEVLSQKLEEDESEEAFVEVLEEMKHKSIV</sequence>
<evidence type="ECO:0000313" key="1">
    <source>
        <dbReference type="EMBL" id="ORY57605.1"/>
    </source>
</evidence>
<dbReference type="AlphaFoldDB" id="A0A1Y2DFY0"/>
<gene>
    <name evidence="1" type="ORF">LY90DRAFT_644414</name>
</gene>
<accession>A0A1Y2DFY0</accession>
<reference evidence="1 2" key="1">
    <citation type="submission" date="2016-08" db="EMBL/GenBank/DDBJ databases">
        <title>A Parts List for Fungal Cellulosomes Revealed by Comparative Genomics.</title>
        <authorList>
            <consortium name="DOE Joint Genome Institute"/>
            <person name="Haitjema C.H."/>
            <person name="Gilmore S.P."/>
            <person name="Henske J.K."/>
            <person name="Solomon K.V."/>
            <person name="De Groot R."/>
            <person name="Kuo A."/>
            <person name="Mondo S.J."/>
            <person name="Salamov A.A."/>
            <person name="Labutti K."/>
            <person name="Zhao Z."/>
            <person name="Chiniquy J."/>
            <person name="Barry K."/>
            <person name="Brewer H.M."/>
            <person name="Purvine S.O."/>
            <person name="Wright A.T."/>
            <person name="Boxma B."/>
            <person name="Van Alen T."/>
            <person name="Hackstein J.H."/>
            <person name="Baker S.E."/>
            <person name="Grigoriev I.V."/>
            <person name="O'Malley M.A."/>
        </authorList>
    </citation>
    <scope>NUCLEOTIDE SEQUENCE [LARGE SCALE GENOMIC DNA]</scope>
    <source>
        <strain evidence="1 2">G1</strain>
    </source>
</reference>
<keyword evidence="2" id="KW-1185">Reference proteome</keyword>
<dbReference type="OrthoDB" id="10461657at2759"/>
<name>A0A1Y2DFY0_9FUNG</name>
<dbReference type="Proteomes" id="UP000193920">
    <property type="component" value="Unassembled WGS sequence"/>
</dbReference>
<comment type="caution">
    <text evidence="1">The sequence shown here is derived from an EMBL/GenBank/DDBJ whole genome shotgun (WGS) entry which is preliminary data.</text>
</comment>
<organism evidence="1 2">
    <name type="scientific">Neocallimastix californiae</name>
    <dbReference type="NCBI Taxonomy" id="1754190"/>
    <lineage>
        <taxon>Eukaryota</taxon>
        <taxon>Fungi</taxon>
        <taxon>Fungi incertae sedis</taxon>
        <taxon>Chytridiomycota</taxon>
        <taxon>Chytridiomycota incertae sedis</taxon>
        <taxon>Neocallimastigomycetes</taxon>
        <taxon>Neocallimastigales</taxon>
        <taxon>Neocallimastigaceae</taxon>
        <taxon>Neocallimastix</taxon>
    </lineage>
</organism>
<proteinExistence type="predicted"/>
<protein>
    <submittedName>
        <fullName evidence="1">Uncharacterized protein</fullName>
    </submittedName>
</protein>
<evidence type="ECO:0000313" key="2">
    <source>
        <dbReference type="Proteomes" id="UP000193920"/>
    </source>
</evidence>